<dbReference type="Gene3D" id="3.60.10.10">
    <property type="entry name" value="Endonuclease/exonuclease/phosphatase"/>
    <property type="match status" value="1"/>
</dbReference>
<protein>
    <recommendedName>
        <fullName evidence="2">Reverse transcriptase domain-containing protein</fullName>
    </recommendedName>
</protein>
<accession>A0A803T306</accession>
<reference evidence="3" key="2">
    <citation type="submission" date="2025-08" db="UniProtKB">
        <authorList>
            <consortium name="Ensembl"/>
        </authorList>
    </citation>
    <scope>IDENTIFICATION</scope>
</reference>
<dbReference type="InterPro" id="IPR036691">
    <property type="entry name" value="Endo/exonu/phosph_ase_sf"/>
</dbReference>
<organism evidence="3 4">
    <name type="scientific">Anolis carolinensis</name>
    <name type="common">Green anole</name>
    <name type="synonym">American chameleon</name>
    <dbReference type="NCBI Taxonomy" id="28377"/>
    <lineage>
        <taxon>Eukaryota</taxon>
        <taxon>Metazoa</taxon>
        <taxon>Chordata</taxon>
        <taxon>Craniata</taxon>
        <taxon>Vertebrata</taxon>
        <taxon>Euteleostomi</taxon>
        <taxon>Lepidosauria</taxon>
        <taxon>Squamata</taxon>
        <taxon>Bifurcata</taxon>
        <taxon>Unidentata</taxon>
        <taxon>Episquamata</taxon>
        <taxon>Toxicofera</taxon>
        <taxon>Iguania</taxon>
        <taxon>Dactyloidae</taxon>
        <taxon>Anolis</taxon>
    </lineage>
</organism>
<dbReference type="Proteomes" id="UP000001646">
    <property type="component" value="Chromosome 3"/>
</dbReference>
<keyword evidence="4" id="KW-1185">Reference proteome</keyword>
<dbReference type="Pfam" id="PF03372">
    <property type="entry name" value="Exo_endo_phos"/>
    <property type="match status" value="1"/>
</dbReference>
<dbReference type="InterPro" id="IPR043502">
    <property type="entry name" value="DNA/RNA_pol_sf"/>
</dbReference>
<dbReference type="Pfam" id="PF00078">
    <property type="entry name" value="RVT_1"/>
    <property type="match status" value="1"/>
</dbReference>
<feature type="compositionally biased region" description="Basic residues" evidence="1">
    <location>
        <begin position="18"/>
        <end position="30"/>
    </location>
</feature>
<evidence type="ECO:0000313" key="3">
    <source>
        <dbReference type="Ensembl" id="ENSACAP00000029596.1"/>
    </source>
</evidence>
<sequence>MGIPTISGRGRYDGRLRPNIRGRLSRRKTRPPSDLRPIPKCTYDRRPVSSPPTLVLVNARSIRNKTATIRDFLTDQGADLVCITETWIQEGDEILLQEITSPGYVITHQMRSGRRGGGVAMLSRESFSLRAVPVVDISGTECVGLVWDSPESMAFLLVYRAPSAPADSLSQLLETVSEWSLRFPRLVVLGDFNVHADTDSCSAAAMDLVSTMETLGLLLCSTGPTHQAGHTLDLIFSAGIQVTQASILEVPWSDHCALRVRLEHAYPPGKGAEPIWARPRRLMEPSRFQNALKDLEPVSDSIDVQVDMWNIRLSNALDEIAPRRPLQPRRNRSPWFTEELRSMKREKRRLEGVWRELHDRASRSAYRAFMESYEHATIEAKRVYYASLIESASSRPAKLFKIIRSLTTVPTNPKSDDQTPSAEAFQSYFADKISLLRRDLPATTDTTRELETPWPLAGPTLDQFIPLDAEGLDRLIAAARPTTCSLDPCPSWLVKSCLEGLRDPLLKIINSSLEQGVFPEGLKEAVVSPLLKKPDLDRLVPSSYRPVSNLSFLGKVIERAVAVQLQQFLDDTDGLDPFQSGFRAGHGTETVLVSITDHLRCQLDRGGSVLLVLLDLTAAFDTVDHNLLTHRLAVAGVRGTALNWLASFLHNRGQRVERGGLVSERSPLHCGVPQGAILSPLLFNIYMQPLAQLVRDFGLECYQYADDTQLVLKMEGQPESVPDSFHQCLEAIIGWLRSSSLRVNPAKTEFLWLGRPGSGDIQLPTLDGEVLRPSSLVKSLGVLLDPSLTMQAQVSAVTKTAFFHLRQARRLAPYLSRDNLATVIQATVISRLDYCNALYIGLPVSVIRKLKLVQNAAARLLAGVPIRCHITPILRQLHWLPIEHRITFKVMVLTFKALHGPGPMYLRDRLTPYKPQRSLRSEDQDLLEVPSFKTLRLTATRRRAFSVVAPSLWNTLPPEVRALRDLLAFRRACKTHLFRQAFEFCC</sequence>
<reference evidence="3" key="3">
    <citation type="submission" date="2025-09" db="UniProtKB">
        <authorList>
            <consortium name="Ensembl"/>
        </authorList>
    </citation>
    <scope>IDENTIFICATION</scope>
</reference>
<dbReference type="SUPFAM" id="SSF56219">
    <property type="entry name" value="DNase I-like"/>
    <property type="match status" value="1"/>
</dbReference>
<dbReference type="GO" id="GO:0003824">
    <property type="term" value="F:catalytic activity"/>
    <property type="evidence" value="ECO:0007669"/>
    <property type="project" value="InterPro"/>
</dbReference>
<dbReference type="PROSITE" id="PS50878">
    <property type="entry name" value="RT_POL"/>
    <property type="match status" value="1"/>
</dbReference>
<feature type="region of interest" description="Disordered" evidence="1">
    <location>
        <begin position="1"/>
        <end position="44"/>
    </location>
</feature>
<name>A0A803T306_ANOCA</name>
<dbReference type="SUPFAM" id="SSF56672">
    <property type="entry name" value="DNA/RNA polymerases"/>
    <property type="match status" value="1"/>
</dbReference>
<dbReference type="AlphaFoldDB" id="A0A803T306"/>
<dbReference type="InterPro" id="IPR000477">
    <property type="entry name" value="RT_dom"/>
</dbReference>
<evidence type="ECO:0000256" key="1">
    <source>
        <dbReference type="SAM" id="MobiDB-lite"/>
    </source>
</evidence>
<dbReference type="PANTHER" id="PTHR33332">
    <property type="entry name" value="REVERSE TRANSCRIPTASE DOMAIN-CONTAINING PROTEIN"/>
    <property type="match status" value="1"/>
</dbReference>
<dbReference type="InParanoid" id="A0A803T306"/>
<reference evidence="3 4" key="1">
    <citation type="submission" date="2009-12" db="EMBL/GenBank/DDBJ databases">
        <title>The Genome Sequence of Anolis carolinensis (Green Anole Lizard).</title>
        <authorList>
            <consortium name="The Genome Sequencing Platform"/>
            <person name="Di Palma F."/>
            <person name="Alfoldi J."/>
            <person name="Heiman D."/>
            <person name="Young S."/>
            <person name="Grabherr M."/>
            <person name="Johnson J."/>
            <person name="Lander E.S."/>
            <person name="Lindblad-Toh K."/>
        </authorList>
    </citation>
    <scope>NUCLEOTIDE SEQUENCE [LARGE SCALE GENOMIC DNA]</scope>
    <source>
        <strain evidence="3 4">JBL SC #1</strain>
    </source>
</reference>
<dbReference type="GeneTree" id="ENSGT01150000286962"/>
<evidence type="ECO:0000313" key="4">
    <source>
        <dbReference type="Proteomes" id="UP000001646"/>
    </source>
</evidence>
<dbReference type="CDD" id="cd01650">
    <property type="entry name" value="RT_nLTR_like"/>
    <property type="match status" value="1"/>
</dbReference>
<feature type="domain" description="Reverse transcriptase" evidence="2">
    <location>
        <begin position="511"/>
        <end position="784"/>
    </location>
</feature>
<dbReference type="Ensembl" id="ENSACAT00000041901.1">
    <property type="protein sequence ID" value="ENSACAP00000029596.1"/>
    <property type="gene ID" value="ENSACAG00000045209.1"/>
</dbReference>
<dbReference type="InterPro" id="IPR005135">
    <property type="entry name" value="Endo/exonuclease/phosphatase"/>
</dbReference>
<proteinExistence type="predicted"/>
<evidence type="ECO:0000259" key="2">
    <source>
        <dbReference type="PROSITE" id="PS50878"/>
    </source>
</evidence>